<dbReference type="GO" id="GO:0016709">
    <property type="term" value="F:oxidoreductase activity, acting on paired donors, with incorporation or reduction of molecular oxygen, NAD(P)H as one donor, and incorporation of one atom of oxygen"/>
    <property type="evidence" value="ECO:0007669"/>
    <property type="project" value="TreeGrafter"/>
</dbReference>
<name>A0A397VNC9_9GLOM</name>
<evidence type="ECO:0000256" key="3">
    <source>
        <dbReference type="ARBA" id="ARBA00022723"/>
    </source>
</evidence>
<keyword evidence="2" id="KW-0812">Transmembrane</keyword>
<dbReference type="PANTHER" id="PTHR24298">
    <property type="entry name" value="FLAVONOID 3'-MONOOXYGENASE-RELATED"/>
    <property type="match status" value="1"/>
</dbReference>
<gene>
    <name evidence="7" type="ORF">C2G38_2073179</name>
</gene>
<dbReference type="GO" id="GO:0020037">
    <property type="term" value="F:heme binding"/>
    <property type="evidence" value="ECO:0007669"/>
    <property type="project" value="InterPro"/>
</dbReference>
<dbReference type="EMBL" id="QKWP01000268">
    <property type="protein sequence ID" value="RIB23301.1"/>
    <property type="molecule type" value="Genomic_DNA"/>
</dbReference>
<dbReference type="AlphaFoldDB" id="A0A397VNC9"/>
<evidence type="ECO:0000313" key="7">
    <source>
        <dbReference type="EMBL" id="RIB23301.1"/>
    </source>
</evidence>
<dbReference type="Proteomes" id="UP000266673">
    <property type="component" value="Unassembled WGS sequence"/>
</dbReference>
<evidence type="ECO:0000256" key="2">
    <source>
        <dbReference type="ARBA" id="ARBA00022692"/>
    </source>
</evidence>
<dbReference type="Gene3D" id="1.10.630.10">
    <property type="entry name" value="Cytochrome P450"/>
    <property type="match status" value="1"/>
</dbReference>
<accession>A0A397VNC9</accession>
<proteinExistence type="predicted"/>
<dbReference type="GO" id="GO:0005506">
    <property type="term" value="F:iron ion binding"/>
    <property type="evidence" value="ECO:0007669"/>
    <property type="project" value="InterPro"/>
</dbReference>
<dbReference type="InterPro" id="IPR001128">
    <property type="entry name" value="Cyt_P450"/>
</dbReference>
<dbReference type="OrthoDB" id="10029320at2759"/>
<keyword evidence="4" id="KW-1133">Transmembrane helix</keyword>
<evidence type="ECO:0000256" key="1">
    <source>
        <dbReference type="ARBA" id="ARBA00004167"/>
    </source>
</evidence>
<keyword evidence="8" id="KW-1185">Reference proteome</keyword>
<dbReference type="SUPFAM" id="SSF48264">
    <property type="entry name" value="Cytochrome P450"/>
    <property type="match status" value="1"/>
</dbReference>
<evidence type="ECO:0000313" key="8">
    <source>
        <dbReference type="Proteomes" id="UP000266673"/>
    </source>
</evidence>
<sequence length="432" mass="50262">MFEIISSLVILLLLTIFYKKCNLHYSSSQAFLITNIDDARRILIESDILSRAIPNQGLKKAFQISNPFTNPNENYRKEFLKVIHKTIDFDNNKWQRFANIALETVKNEKFFKTGFIELVPWVQKITLNIVLRGYLGFDANIYEVIDDVPKLINDIWLKSKQYDKNQESIQQSMRLLKNKLYNASLMSQNKDEDINVIQEISKIAHKHLNDIKELPQLTSGFINPTEDELETPLNIIIPTYETMWRVLLYAILEIKVREILLIKNNSKMKKNNHLNNLNNSIDNFLKNPSYSTLKTNSLNLIVKETLRLYPATRRIYRTCNEIKYTIDVEGIHRDFKTWGDDSLRFKPERFEKPDTSYSYIPFSVGKMKCAAADKFAPTVAAILIASVLSSVDIVDVVDNEVIQKYRKNPDLPFENHRLAFDKIIVNLTTLSK</sequence>
<organism evidence="7 8">
    <name type="scientific">Gigaspora rosea</name>
    <dbReference type="NCBI Taxonomy" id="44941"/>
    <lineage>
        <taxon>Eukaryota</taxon>
        <taxon>Fungi</taxon>
        <taxon>Fungi incertae sedis</taxon>
        <taxon>Mucoromycota</taxon>
        <taxon>Glomeromycotina</taxon>
        <taxon>Glomeromycetes</taxon>
        <taxon>Diversisporales</taxon>
        <taxon>Gigasporaceae</taxon>
        <taxon>Gigaspora</taxon>
    </lineage>
</organism>
<feature type="signal peptide" evidence="6">
    <location>
        <begin position="1"/>
        <end position="23"/>
    </location>
</feature>
<evidence type="ECO:0000256" key="4">
    <source>
        <dbReference type="ARBA" id="ARBA00022989"/>
    </source>
</evidence>
<dbReference type="STRING" id="44941.A0A397VNC9"/>
<dbReference type="Pfam" id="PF00067">
    <property type="entry name" value="p450"/>
    <property type="match status" value="1"/>
</dbReference>
<comment type="subcellular location">
    <subcellularLocation>
        <location evidence="1">Membrane</location>
        <topology evidence="1">Single-pass membrane protein</topology>
    </subcellularLocation>
</comment>
<dbReference type="PANTHER" id="PTHR24298:SF45">
    <property type="entry name" value="FLAVONOID 3'-MONOOXYGENASE"/>
    <property type="match status" value="1"/>
</dbReference>
<protein>
    <submittedName>
        <fullName evidence="7">Cytochrome P450</fullName>
    </submittedName>
</protein>
<evidence type="ECO:0000256" key="5">
    <source>
        <dbReference type="ARBA" id="ARBA00023136"/>
    </source>
</evidence>
<reference evidence="7 8" key="1">
    <citation type="submission" date="2018-06" db="EMBL/GenBank/DDBJ databases">
        <title>Comparative genomics reveals the genomic features of Rhizophagus irregularis, R. cerebriforme, R. diaphanum and Gigaspora rosea, and their symbiotic lifestyle signature.</title>
        <authorList>
            <person name="Morin E."/>
            <person name="San Clemente H."/>
            <person name="Chen E.C.H."/>
            <person name="De La Providencia I."/>
            <person name="Hainaut M."/>
            <person name="Kuo A."/>
            <person name="Kohler A."/>
            <person name="Murat C."/>
            <person name="Tang N."/>
            <person name="Roy S."/>
            <person name="Loubradou J."/>
            <person name="Henrissat B."/>
            <person name="Grigoriev I.V."/>
            <person name="Corradi N."/>
            <person name="Roux C."/>
            <person name="Martin F.M."/>
        </authorList>
    </citation>
    <scope>NUCLEOTIDE SEQUENCE [LARGE SCALE GENOMIC DNA]</scope>
    <source>
        <strain evidence="7 8">DAOM 194757</strain>
    </source>
</reference>
<keyword evidence="5" id="KW-0472">Membrane</keyword>
<keyword evidence="3" id="KW-0479">Metal-binding</keyword>
<dbReference type="InterPro" id="IPR036396">
    <property type="entry name" value="Cyt_P450_sf"/>
</dbReference>
<keyword evidence="6" id="KW-0732">Signal</keyword>
<feature type="chain" id="PRO_5017259356" evidence="6">
    <location>
        <begin position="24"/>
        <end position="432"/>
    </location>
</feature>
<comment type="caution">
    <text evidence="7">The sequence shown here is derived from an EMBL/GenBank/DDBJ whole genome shotgun (WGS) entry which is preliminary data.</text>
</comment>
<dbReference type="InterPro" id="IPR051103">
    <property type="entry name" value="Plant_metabolite_P450s"/>
</dbReference>
<dbReference type="GO" id="GO:0016020">
    <property type="term" value="C:membrane"/>
    <property type="evidence" value="ECO:0007669"/>
    <property type="project" value="UniProtKB-SubCell"/>
</dbReference>
<evidence type="ECO:0000256" key="6">
    <source>
        <dbReference type="SAM" id="SignalP"/>
    </source>
</evidence>